<organism evidence="1 2">
    <name type="scientific">Craurococcus roseus</name>
    <dbReference type="NCBI Taxonomy" id="77585"/>
    <lineage>
        <taxon>Bacteria</taxon>
        <taxon>Pseudomonadati</taxon>
        <taxon>Pseudomonadota</taxon>
        <taxon>Alphaproteobacteria</taxon>
        <taxon>Acetobacterales</taxon>
        <taxon>Acetobacteraceae</taxon>
        <taxon>Craurococcus</taxon>
    </lineage>
</organism>
<proteinExistence type="predicted"/>
<evidence type="ECO:0000313" key="2">
    <source>
        <dbReference type="Proteomes" id="UP001501588"/>
    </source>
</evidence>
<name>A0ABN1EXJ1_9PROT</name>
<keyword evidence="2" id="KW-1185">Reference proteome</keyword>
<accession>A0ABN1EXJ1</accession>
<reference evidence="1 2" key="1">
    <citation type="journal article" date="2019" name="Int. J. Syst. Evol. Microbiol.">
        <title>The Global Catalogue of Microorganisms (GCM) 10K type strain sequencing project: providing services to taxonomists for standard genome sequencing and annotation.</title>
        <authorList>
            <consortium name="The Broad Institute Genomics Platform"/>
            <consortium name="The Broad Institute Genome Sequencing Center for Infectious Disease"/>
            <person name="Wu L."/>
            <person name="Ma J."/>
        </authorList>
    </citation>
    <scope>NUCLEOTIDE SEQUENCE [LARGE SCALE GENOMIC DNA]</scope>
    <source>
        <strain evidence="1 2">JCM 9933</strain>
    </source>
</reference>
<protein>
    <submittedName>
        <fullName evidence="1">Uncharacterized protein</fullName>
    </submittedName>
</protein>
<sequence>MFTAALPVGRLGASLEAGMSDDYEKARAMIAGARRGDAPGQAMKATIEQQIAGGVEAAGHVHIEKGDTMWSFANRVLDAVQEKEKEQKGGGS</sequence>
<gene>
    <name evidence="1" type="ORF">GCM10009416_14560</name>
</gene>
<dbReference type="EMBL" id="BAAAFZ010000014">
    <property type="protein sequence ID" value="GAA0577046.1"/>
    <property type="molecule type" value="Genomic_DNA"/>
</dbReference>
<dbReference type="Proteomes" id="UP001501588">
    <property type="component" value="Unassembled WGS sequence"/>
</dbReference>
<comment type="caution">
    <text evidence="1">The sequence shown here is derived from an EMBL/GenBank/DDBJ whole genome shotgun (WGS) entry which is preliminary data.</text>
</comment>
<evidence type="ECO:0000313" key="1">
    <source>
        <dbReference type="EMBL" id="GAA0577046.1"/>
    </source>
</evidence>